<comment type="caution">
    <text evidence="7">The sequence shown here is derived from an EMBL/GenBank/DDBJ whole genome shotgun (WGS) entry which is preliminary data.</text>
</comment>
<dbReference type="SUPFAM" id="SSF56796">
    <property type="entry name" value="Dehydroquinate synthase-like"/>
    <property type="match status" value="1"/>
</dbReference>
<dbReference type="Pfam" id="PF00465">
    <property type="entry name" value="Fe-ADH"/>
    <property type="match status" value="1"/>
</dbReference>
<feature type="domain" description="Fe-containing alcohol dehydrogenase-like C-terminal" evidence="6">
    <location>
        <begin position="199"/>
        <end position="391"/>
    </location>
</feature>
<dbReference type="RefSeq" id="WP_150872964.1">
    <property type="nucleotide sequence ID" value="NZ_VWSE01000010.1"/>
</dbReference>
<dbReference type="FunFam" id="1.20.1090.10:FF:000001">
    <property type="entry name" value="Aldehyde-alcohol dehydrogenase"/>
    <property type="match status" value="1"/>
</dbReference>
<dbReference type="Gene3D" id="3.40.50.1970">
    <property type="match status" value="1"/>
</dbReference>
<comment type="cofactor">
    <cofactor evidence="1">
        <name>Fe cation</name>
        <dbReference type="ChEBI" id="CHEBI:24875"/>
    </cofactor>
</comment>
<dbReference type="InterPro" id="IPR001670">
    <property type="entry name" value="ADH_Fe/GldA"/>
</dbReference>
<dbReference type="InterPro" id="IPR039697">
    <property type="entry name" value="Alcohol_dehydrogenase_Fe"/>
</dbReference>
<evidence type="ECO:0000259" key="6">
    <source>
        <dbReference type="Pfam" id="PF25137"/>
    </source>
</evidence>
<protein>
    <submittedName>
        <fullName evidence="7">Iron-containing alcohol dehydrogenase</fullName>
    </submittedName>
</protein>
<keyword evidence="4" id="KW-0520">NAD</keyword>
<dbReference type="Pfam" id="PF25137">
    <property type="entry name" value="ADH_Fe_C"/>
    <property type="match status" value="1"/>
</dbReference>
<name>A0A5N3QUC6_9VIBR</name>
<comment type="similarity">
    <text evidence="2">Belongs to the iron-containing alcohol dehydrogenase family.</text>
</comment>
<organism evidence="7 8">
    <name type="scientific">Vibrio fortis</name>
    <dbReference type="NCBI Taxonomy" id="212667"/>
    <lineage>
        <taxon>Bacteria</taxon>
        <taxon>Pseudomonadati</taxon>
        <taxon>Pseudomonadota</taxon>
        <taxon>Gammaproteobacteria</taxon>
        <taxon>Vibrionales</taxon>
        <taxon>Vibrionaceae</taxon>
        <taxon>Vibrio</taxon>
    </lineage>
</organism>
<keyword evidence="3" id="KW-0560">Oxidoreductase</keyword>
<evidence type="ECO:0000256" key="3">
    <source>
        <dbReference type="ARBA" id="ARBA00023002"/>
    </source>
</evidence>
<evidence type="ECO:0000256" key="2">
    <source>
        <dbReference type="ARBA" id="ARBA00007358"/>
    </source>
</evidence>
<evidence type="ECO:0000259" key="5">
    <source>
        <dbReference type="Pfam" id="PF00465"/>
    </source>
</evidence>
<dbReference type="AlphaFoldDB" id="A0A5N3QUC6"/>
<dbReference type="PROSITE" id="PS00060">
    <property type="entry name" value="ADH_IRON_2"/>
    <property type="match status" value="1"/>
</dbReference>
<dbReference type="EMBL" id="VWSE01000010">
    <property type="protein sequence ID" value="KAB0285252.1"/>
    <property type="molecule type" value="Genomic_DNA"/>
</dbReference>
<dbReference type="FunFam" id="3.40.50.1970:FF:000003">
    <property type="entry name" value="Alcohol dehydrogenase, iron-containing"/>
    <property type="match status" value="1"/>
</dbReference>
<evidence type="ECO:0000313" key="8">
    <source>
        <dbReference type="Proteomes" id="UP000326789"/>
    </source>
</evidence>
<sequence>MATPIKYALKFLSTFYPPQKPLVFSGAGSTLKLARSIHSSSKNNVLLIADRFLNEHGFLVDLLKELESLSISTTIYDGSKPNPTLNEVNAALDLAKQHQCDSVLAVGGGSVLDVAKVVAAACTNGYNAEKLVGILKVKQQPLSLFAVPTTSGSGSETTNGAVISDPISHQKQFYVDPKLIPRVVALDPTLQVTLPANITAAVGMDALTHAIEAYLSTNNFSDSDADALTAIKLLFNYLPTAVTEGHNLEARENVAQASFLAGYAFTKASLGYVHGISHQISALYNTPHGLANAVILPRVLRFNKNACEKRLADIEMMLSGDKSTDTAKLANQFIKRLDQLSDTLEIPTSLGELQLDDFSKISKSALSEARKSYAVPKVMKNKDVMTILESLVDGNRNVFI</sequence>
<evidence type="ECO:0000256" key="4">
    <source>
        <dbReference type="ARBA" id="ARBA00023027"/>
    </source>
</evidence>
<dbReference type="Proteomes" id="UP000326789">
    <property type="component" value="Unassembled WGS sequence"/>
</dbReference>
<gene>
    <name evidence="7" type="ORF">F2P58_22230</name>
</gene>
<dbReference type="PANTHER" id="PTHR11496">
    <property type="entry name" value="ALCOHOL DEHYDROGENASE"/>
    <property type="match status" value="1"/>
</dbReference>
<reference evidence="7 8" key="1">
    <citation type="submission" date="2019-09" db="EMBL/GenBank/DDBJ databases">
        <title>Whole genome sequence of Vibrio fortis.</title>
        <authorList>
            <person name="Das S.K."/>
        </authorList>
    </citation>
    <scope>NUCLEOTIDE SEQUENCE [LARGE SCALE GENOMIC DNA]</scope>
    <source>
        <strain evidence="7 8">AN60</strain>
    </source>
</reference>
<dbReference type="InterPro" id="IPR056798">
    <property type="entry name" value="ADH_Fe_C"/>
</dbReference>
<dbReference type="Gene3D" id="1.20.1090.10">
    <property type="entry name" value="Dehydroquinate synthase-like - alpha domain"/>
    <property type="match status" value="1"/>
</dbReference>
<evidence type="ECO:0000256" key="1">
    <source>
        <dbReference type="ARBA" id="ARBA00001962"/>
    </source>
</evidence>
<feature type="domain" description="Alcohol dehydrogenase iron-type/glycerol dehydrogenase GldA" evidence="5">
    <location>
        <begin position="23"/>
        <end position="188"/>
    </location>
</feature>
<evidence type="ECO:0000313" key="7">
    <source>
        <dbReference type="EMBL" id="KAB0285252.1"/>
    </source>
</evidence>
<dbReference type="InterPro" id="IPR018211">
    <property type="entry name" value="ADH_Fe_CS"/>
</dbReference>
<accession>A0A5N3QUC6</accession>
<dbReference type="GO" id="GO:0046872">
    <property type="term" value="F:metal ion binding"/>
    <property type="evidence" value="ECO:0007669"/>
    <property type="project" value="InterPro"/>
</dbReference>
<dbReference type="CDD" id="cd08189">
    <property type="entry name" value="Fe-ADH-like"/>
    <property type="match status" value="1"/>
</dbReference>
<dbReference type="PANTHER" id="PTHR11496:SF102">
    <property type="entry name" value="ALCOHOL DEHYDROGENASE 4"/>
    <property type="match status" value="1"/>
</dbReference>
<dbReference type="GO" id="GO:0004022">
    <property type="term" value="F:alcohol dehydrogenase (NAD+) activity"/>
    <property type="evidence" value="ECO:0007669"/>
    <property type="project" value="TreeGrafter"/>
</dbReference>
<proteinExistence type="inferred from homology"/>